<evidence type="ECO:0000256" key="6">
    <source>
        <dbReference type="SAM" id="Phobius"/>
    </source>
</evidence>
<dbReference type="InterPro" id="IPR045225">
    <property type="entry name" value="Uracil/uridine/allantoin_perm"/>
</dbReference>
<keyword evidence="5 6" id="KW-0472">Membrane</keyword>
<gene>
    <name evidence="7" type="ORF">C7B46_14585</name>
</gene>
<keyword evidence="4 6" id="KW-1133">Transmembrane helix</keyword>
<dbReference type="GO" id="GO:0015205">
    <property type="term" value="F:nucleobase transmembrane transporter activity"/>
    <property type="evidence" value="ECO:0007669"/>
    <property type="project" value="TreeGrafter"/>
</dbReference>
<dbReference type="InterPro" id="IPR001248">
    <property type="entry name" value="Pur-cyt_permease"/>
</dbReference>
<comment type="similarity">
    <text evidence="2">Belongs to the purine-cytosine permease (2.A.39) family.</text>
</comment>
<dbReference type="Gene3D" id="1.10.4160.10">
    <property type="entry name" value="Hydantoin permease"/>
    <property type="match status" value="1"/>
</dbReference>
<dbReference type="GO" id="GO:0005886">
    <property type="term" value="C:plasma membrane"/>
    <property type="evidence" value="ECO:0007669"/>
    <property type="project" value="TreeGrafter"/>
</dbReference>
<dbReference type="PANTHER" id="PTHR30618:SF0">
    <property type="entry name" value="PURINE-URACIL PERMEASE NCS1"/>
    <property type="match status" value="1"/>
</dbReference>
<feature type="transmembrane region" description="Helical" evidence="6">
    <location>
        <begin position="63"/>
        <end position="89"/>
    </location>
</feature>
<evidence type="ECO:0000256" key="5">
    <source>
        <dbReference type="ARBA" id="ARBA00023136"/>
    </source>
</evidence>
<sequence length="500" mass="54816">MREPPDSVPSSLLYNADIAPVAPARKTWNAWALFGVWASIAAPSSMLVGSAGIVFGFNWWQVVLIALLGDVITLGALIVQSHGAIVYGLAEPQLDRTRFGIWGTFIPSWARFFVGLGFWGVQTFLITEALVSLWIIAIGERPELMALKSLSPGTLVAHFPTLFWTMFAAATVGQYLILLKAPPALSAPSLKWLSRWMPIVSITVLTFVFIDFVHRYPVALTHALNQPAAPLSLAIVPVLLVFFSSNIHATQVISWPDMMRFGRSVRAMLWGQLGLPVIYTMTILYGALMTGVVHAMTGHAVYDPILLVAGFLHPEWLTVVILLCYAVLLMNTNIFSNAVPPVYDLNNTWPKQLTWARGVTIVTVLGIAIGAWSLYAQGAYAYFNSWILFVASLLGPFAGVIVVDYVWIQHGHLDLADIYRVGGRYYFYHGFNVRAILAVAVALFVVFMGHFGLAFPGWIYLSKASWLSGVVIAGLCYAAIMPRYRGTAGTSGNDNERGSA</sequence>
<dbReference type="Pfam" id="PF02133">
    <property type="entry name" value="Transp_cyt_pur"/>
    <property type="match status" value="1"/>
</dbReference>
<feature type="transmembrane region" description="Helical" evidence="6">
    <location>
        <begin position="269"/>
        <end position="296"/>
    </location>
</feature>
<dbReference type="AlphaFoldDB" id="A0A2T2XD09"/>
<evidence type="ECO:0000313" key="8">
    <source>
        <dbReference type="Proteomes" id="UP000242972"/>
    </source>
</evidence>
<feature type="transmembrane region" description="Helical" evidence="6">
    <location>
        <begin position="228"/>
        <end position="249"/>
    </location>
</feature>
<feature type="transmembrane region" description="Helical" evidence="6">
    <location>
        <begin position="355"/>
        <end position="374"/>
    </location>
</feature>
<name>A0A2T2XD09_9FIRM</name>
<reference evidence="7 8" key="1">
    <citation type="journal article" date="2014" name="BMC Genomics">
        <title>Comparison of environmental and isolate Sulfobacillus genomes reveals diverse carbon, sulfur, nitrogen, and hydrogen metabolisms.</title>
        <authorList>
            <person name="Justice N.B."/>
            <person name="Norman A."/>
            <person name="Brown C.T."/>
            <person name="Singh A."/>
            <person name="Thomas B.C."/>
            <person name="Banfield J.F."/>
        </authorList>
    </citation>
    <scope>NUCLEOTIDE SEQUENCE [LARGE SCALE GENOMIC DNA]</scope>
    <source>
        <strain evidence="7">AMDSBA4</strain>
    </source>
</reference>
<proteinExistence type="inferred from homology"/>
<feature type="transmembrane region" description="Helical" evidence="6">
    <location>
        <begin position="427"/>
        <end position="451"/>
    </location>
</feature>
<comment type="caution">
    <text evidence="7">The sequence shown here is derived from an EMBL/GenBank/DDBJ whole genome shotgun (WGS) entry which is preliminary data.</text>
</comment>
<evidence type="ECO:0000256" key="3">
    <source>
        <dbReference type="ARBA" id="ARBA00022692"/>
    </source>
</evidence>
<dbReference type="EMBL" id="PXYW01000043">
    <property type="protein sequence ID" value="PSR32385.1"/>
    <property type="molecule type" value="Genomic_DNA"/>
</dbReference>
<dbReference type="Proteomes" id="UP000242972">
    <property type="component" value="Unassembled WGS sequence"/>
</dbReference>
<evidence type="ECO:0008006" key="9">
    <source>
        <dbReference type="Google" id="ProtNLM"/>
    </source>
</evidence>
<feature type="transmembrane region" description="Helical" evidence="6">
    <location>
        <begin position="31"/>
        <end position="57"/>
    </location>
</feature>
<protein>
    <recommendedName>
        <fullName evidence="9">Nitrate reductase</fullName>
    </recommendedName>
</protein>
<feature type="transmembrane region" description="Helical" evidence="6">
    <location>
        <begin position="386"/>
        <end position="407"/>
    </location>
</feature>
<evidence type="ECO:0000256" key="4">
    <source>
        <dbReference type="ARBA" id="ARBA00022989"/>
    </source>
</evidence>
<evidence type="ECO:0000256" key="2">
    <source>
        <dbReference type="ARBA" id="ARBA00008974"/>
    </source>
</evidence>
<evidence type="ECO:0000313" key="7">
    <source>
        <dbReference type="EMBL" id="PSR32385.1"/>
    </source>
</evidence>
<feature type="transmembrane region" description="Helical" evidence="6">
    <location>
        <begin position="457"/>
        <end position="480"/>
    </location>
</feature>
<dbReference type="PANTHER" id="PTHR30618">
    <property type="entry name" value="NCS1 FAMILY PURINE/PYRIMIDINE TRANSPORTER"/>
    <property type="match status" value="1"/>
</dbReference>
<feature type="transmembrane region" description="Helical" evidence="6">
    <location>
        <begin position="157"/>
        <end position="178"/>
    </location>
</feature>
<comment type="subcellular location">
    <subcellularLocation>
        <location evidence="1">Membrane</location>
        <topology evidence="1">Multi-pass membrane protein</topology>
    </subcellularLocation>
</comment>
<accession>A0A2T2XD09</accession>
<feature type="transmembrane region" description="Helical" evidence="6">
    <location>
        <begin position="110"/>
        <end position="137"/>
    </location>
</feature>
<feature type="transmembrane region" description="Helical" evidence="6">
    <location>
        <begin position="316"/>
        <end position="335"/>
    </location>
</feature>
<feature type="transmembrane region" description="Helical" evidence="6">
    <location>
        <begin position="199"/>
        <end position="216"/>
    </location>
</feature>
<organism evidence="7 8">
    <name type="scientific">Sulfobacillus benefaciens</name>
    <dbReference type="NCBI Taxonomy" id="453960"/>
    <lineage>
        <taxon>Bacteria</taxon>
        <taxon>Bacillati</taxon>
        <taxon>Bacillota</taxon>
        <taxon>Clostridia</taxon>
        <taxon>Eubacteriales</taxon>
        <taxon>Clostridiales Family XVII. Incertae Sedis</taxon>
        <taxon>Sulfobacillus</taxon>
    </lineage>
</organism>
<keyword evidence="3 6" id="KW-0812">Transmembrane</keyword>
<evidence type="ECO:0000256" key="1">
    <source>
        <dbReference type="ARBA" id="ARBA00004141"/>
    </source>
</evidence>